<evidence type="ECO:0000256" key="3">
    <source>
        <dbReference type="ARBA" id="ARBA00022723"/>
    </source>
</evidence>
<comment type="similarity">
    <text evidence="1">Belongs to the tannase family.</text>
</comment>
<keyword evidence="3" id="KW-0479">Metal-binding</keyword>
<proteinExistence type="inferred from homology"/>
<organism evidence="8 9">
    <name type="scientific">Collimonas pratensis</name>
    <dbReference type="NCBI Taxonomy" id="279113"/>
    <lineage>
        <taxon>Bacteria</taxon>
        <taxon>Pseudomonadati</taxon>
        <taxon>Pseudomonadota</taxon>
        <taxon>Betaproteobacteria</taxon>
        <taxon>Burkholderiales</taxon>
        <taxon>Oxalobacteraceae</taxon>
        <taxon>Collimonas</taxon>
    </lineage>
</organism>
<dbReference type="Gene3D" id="3.40.50.1820">
    <property type="entry name" value="alpha/beta hydrolase"/>
    <property type="match status" value="2"/>
</dbReference>
<evidence type="ECO:0000256" key="7">
    <source>
        <dbReference type="ARBA" id="ARBA00023157"/>
    </source>
</evidence>
<gene>
    <name evidence="8" type="ORF">CPter291_0715</name>
</gene>
<dbReference type="PROSITE" id="PS51257">
    <property type="entry name" value="PROKAR_LIPOPROTEIN"/>
    <property type="match status" value="1"/>
</dbReference>
<evidence type="ECO:0000256" key="2">
    <source>
        <dbReference type="ARBA" id="ARBA00022487"/>
    </source>
</evidence>
<keyword evidence="4" id="KW-0732">Signal</keyword>
<protein>
    <submittedName>
        <fullName evidence="8">Tannase and feruloyl esterase family protein</fullName>
    </submittedName>
</protein>
<dbReference type="PANTHER" id="PTHR33938">
    <property type="entry name" value="FERULOYL ESTERASE B-RELATED"/>
    <property type="match status" value="1"/>
</dbReference>
<keyword evidence="6" id="KW-0106">Calcium</keyword>
<evidence type="ECO:0000256" key="1">
    <source>
        <dbReference type="ARBA" id="ARBA00006249"/>
    </source>
</evidence>
<dbReference type="RefSeq" id="WP_062111987.1">
    <property type="nucleotide sequence ID" value="NZ_CP013236.1"/>
</dbReference>
<dbReference type="PANTHER" id="PTHR33938:SF15">
    <property type="entry name" value="FERULOYL ESTERASE B-RELATED"/>
    <property type="match status" value="1"/>
</dbReference>
<reference evidence="8 9" key="1">
    <citation type="submission" date="2015-11" db="EMBL/GenBank/DDBJ databases">
        <title>Exploring the genomic traits of fungus-feeding bacterial genus Collimonas.</title>
        <authorList>
            <person name="Song C."/>
            <person name="Schmidt R."/>
            <person name="de Jager V."/>
            <person name="Krzyzanowska D."/>
            <person name="Jongedijk E."/>
            <person name="Cankar K."/>
            <person name="Beekwilder J."/>
            <person name="van Veen A."/>
            <person name="de Boer W."/>
            <person name="van Veen J.A."/>
            <person name="Garbeva P."/>
        </authorList>
    </citation>
    <scope>NUCLEOTIDE SEQUENCE [LARGE SCALE GENOMIC DNA]</scope>
    <source>
        <strain evidence="8 9">Ter291</strain>
    </source>
</reference>
<name>A0ABN4M7C4_9BURK</name>
<evidence type="ECO:0000313" key="8">
    <source>
        <dbReference type="EMBL" id="AMP12998.1"/>
    </source>
</evidence>
<evidence type="ECO:0000256" key="6">
    <source>
        <dbReference type="ARBA" id="ARBA00022837"/>
    </source>
</evidence>
<evidence type="ECO:0000256" key="5">
    <source>
        <dbReference type="ARBA" id="ARBA00022801"/>
    </source>
</evidence>
<dbReference type="SUPFAM" id="SSF53474">
    <property type="entry name" value="alpha/beta-Hydrolases"/>
    <property type="match status" value="1"/>
</dbReference>
<sequence length="574" mass="60156">MRKKFLKTSSALAMALLGLILLSTGCSGGGELQAGVAPLSCAQLSGMAIAATAIGLPTTGAIVTDAHSVPPAGTGAAAIGEYCQVKGEINPVDPAAPKIKFQLDLPGAWNHKALMFGGGGYNGTVPDASGNVPAGPVDMPKPLARGYATFASDSGHQANQLGSRDGSFGQNDEALQNFAGDALKKTHDVALYLIKQYYAGALPQKSYFAGGSTGGREALAVAQRWPQDWDGAIVLYPAWAAASLDLQFGRITRAFAMPGAYLNLAKRKVLYDAALQACDALDGVRDGLISNMQACNSSFDPATATLNGAPLRCAGGIEAVGNSSDNCLSDAQIAALKTYGTAISFNSPLGSGETQYPGFNVWGADLGLAGDSAAQKTVRLLAMGDSQPAQPMPTDAPYWATFWDQWVKYFVTRNPASDSLSFDPQQPGAWKARVDQLTILQDVNKTDLSAFKARGGKILMAHGMSDALVSTRSSEDYFRRLQSTMGSAEVAGFVRYYEIPGYGHSLSTVFNAAWDSLTALENWVEQGKAPVSQVVADTAGIPGRTRPLCEFPAWPKYSGAGDINLAASFSCATQ</sequence>
<dbReference type="EMBL" id="CP013236">
    <property type="protein sequence ID" value="AMP12998.1"/>
    <property type="molecule type" value="Genomic_DNA"/>
</dbReference>
<evidence type="ECO:0000256" key="4">
    <source>
        <dbReference type="ARBA" id="ARBA00022729"/>
    </source>
</evidence>
<dbReference type="Pfam" id="PF07519">
    <property type="entry name" value="Tannase"/>
    <property type="match status" value="1"/>
</dbReference>
<dbReference type="InterPro" id="IPR029058">
    <property type="entry name" value="AB_hydrolase_fold"/>
</dbReference>
<dbReference type="InterPro" id="IPR011118">
    <property type="entry name" value="Tannase/feruloyl_esterase"/>
</dbReference>
<keyword evidence="5" id="KW-0378">Hydrolase</keyword>
<dbReference type="Proteomes" id="UP000074914">
    <property type="component" value="Chromosome"/>
</dbReference>
<keyword evidence="9" id="KW-1185">Reference proteome</keyword>
<accession>A0ABN4M7C4</accession>
<keyword evidence="2" id="KW-0719">Serine esterase</keyword>
<evidence type="ECO:0000313" key="9">
    <source>
        <dbReference type="Proteomes" id="UP000074914"/>
    </source>
</evidence>
<keyword evidence="7" id="KW-1015">Disulfide bond</keyword>